<protein>
    <submittedName>
        <fullName evidence="1">Uncharacterized protein</fullName>
    </submittedName>
</protein>
<evidence type="ECO:0000313" key="1">
    <source>
        <dbReference type="EMBL" id="KAK6538286.1"/>
    </source>
</evidence>
<proteinExistence type="predicted"/>
<accession>A0AAV9X9F9</accession>
<evidence type="ECO:0000313" key="2">
    <source>
        <dbReference type="Proteomes" id="UP001365542"/>
    </source>
</evidence>
<dbReference type="Proteomes" id="UP001365542">
    <property type="component" value="Unassembled WGS sequence"/>
</dbReference>
<comment type="caution">
    <text evidence="1">The sequence shown here is derived from an EMBL/GenBank/DDBJ whole genome shotgun (WGS) entry which is preliminary data.</text>
</comment>
<keyword evidence="2" id="KW-1185">Reference proteome</keyword>
<gene>
    <name evidence="1" type="ORF">TWF694_011165</name>
</gene>
<dbReference type="EMBL" id="JAVHJO010000008">
    <property type="protein sequence ID" value="KAK6538286.1"/>
    <property type="molecule type" value="Genomic_DNA"/>
</dbReference>
<organism evidence="1 2">
    <name type="scientific">Orbilia ellipsospora</name>
    <dbReference type="NCBI Taxonomy" id="2528407"/>
    <lineage>
        <taxon>Eukaryota</taxon>
        <taxon>Fungi</taxon>
        <taxon>Dikarya</taxon>
        <taxon>Ascomycota</taxon>
        <taxon>Pezizomycotina</taxon>
        <taxon>Orbiliomycetes</taxon>
        <taxon>Orbiliales</taxon>
        <taxon>Orbiliaceae</taxon>
        <taxon>Orbilia</taxon>
    </lineage>
</organism>
<sequence length="309" mass="36096">MQLLGLPISLPSLQITPQQILPKIEAPKLPQIPTPQILTALQQKETEITTLIATLQPIKAQLHFHTALLHKHSQPFLYLLHTFKPPTTRKHWSRFNPYRLHHLLILKCVFINAFTEVTREESVLEVYLAKNILQREVWDRYIIGDTSVDNILSKWRFGVEQLRLGKLILDSYQMSDESGNLGEKEGSADVRQVLEMLAAVWDEEVDGDYYACFPEERPGFCYSDFDDEEEVRSTSRGRERRERRGRRGVRAAYYEMGEGEESVLRVVDERGRFRGPRCLRRQDDRTLVYDEGWEPGSFVARPRWRRQSA</sequence>
<dbReference type="AlphaFoldDB" id="A0AAV9X9F9"/>
<reference evidence="1 2" key="1">
    <citation type="submission" date="2019-10" db="EMBL/GenBank/DDBJ databases">
        <authorList>
            <person name="Palmer J.M."/>
        </authorList>
    </citation>
    <scope>NUCLEOTIDE SEQUENCE [LARGE SCALE GENOMIC DNA]</scope>
    <source>
        <strain evidence="1 2">TWF694</strain>
    </source>
</reference>
<name>A0AAV9X9F9_9PEZI</name>